<comment type="caution">
    <text evidence="1">The sequence shown here is derived from an EMBL/GenBank/DDBJ whole genome shotgun (WGS) entry which is preliminary data.</text>
</comment>
<name>A0ACB9MKT4_BAUVA</name>
<evidence type="ECO:0000313" key="1">
    <source>
        <dbReference type="EMBL" id="KAI4323641.1"/>
    </source>
</evidence>
<evidence type="ECO:0000313" key="2">
    <source>
        <dbReference type="Proteomes" id="UP000828941"/>
    </source>
</evidence>
<dbReference type="EMBL" id="CM039434">
    <property type="protein sequence ID" value="KAI4323641.1"/>
    <property type="molecule type" value="Genomic_DNA"/>
</dbReference>
<organism evidence="1 2">
    <name type="scientific">Bauhinia variegata</name>
    <name type="common">Purple orchid tree</name>
    <name type="synonym">Phanera variegata</name>
    <dbReference type="NCBI Taxonomy" id="167791"/>
    <lineage>
        <taxon>Eukaryota</taxon>
        <taxon>Viridiplantae</taxon>
        <taxon>Streptophyta</taxon>
        <taxon>Embryophyta</taxon>
        <taxon>Tracheophyta</taxon>
        <taxon>Spermatophyta</taxon>
        <taxon>Magnoliopsida</taxon>
        <taxon>eudicotyledons</taxon>
        <taxon>Gunneridae</taxon>
        <taxon>Pentapetalae</taxon>
        <taxon>rosids</taxon>
        <taxon>fabids</taxon>
        <taxon>Fabales</taxon>
        <taxon>Fabaceae</taxon>
        <taxon>Cercidoideae</taxon>
        <taxon>Cercideae</taxon>
        <taxon>Bauhiniinae</taxon>
        <taxon>Bauhinia</taxon>
    </lineage>
</organism>
<protein>
    <submittedName>
        <fullName evidence="1">Uncharacterized protein</fullName>
    </submittedName>
</protein>
<dbReference type="Proteomes" id="UP000828941">
    <property type="component" value="Chromosome 9"/>
</dbReference>
<reference evidence="1 2" key="1">
    <citation type="journal article" date="2022" name="DNA Res.">
        <title>Chromosomal-level genome assembly of the orchid tree Bauhinia variegata (Leguminosae; Cercidoideae) supports the allotetraploid origin hypothesis of Bauhinia.</title>
        <authorList>
            <person name="Zhong Y."/>
            <person name="Chen Y."/>
            <person name="Zheng D."/>
            <person name="Pang J."/>
            <person name="Liu Y."/>
            <person name="Luo S."/>
            <person name="Meng S."/>
            <person name="Qian L."/>
            <person name="Wei D."/>
            <person name="Dai S."/>
            <person name="Zhou R."/>
        </authorList>
    </citation>
    <scope>NUCLEOTIDE SEQUENCE [LARGE SCALE GENOMIC DNA]</scope>
    <source>
        <strain evidence="1">BV-YZ2020</strain>
    </source>
</reference>
<accession>A0ACB9MKT4</accession>
<gene>
    <name evidence="1" type="ORF">L6164_023231</name>
</gene>
<keyword evidence="2" id="KW-1185">Reference proteome</keyword>
<proteinExistence type="predicted"/>
<sequence length="531" mass="59247">MPKAMSIITRSSLFVSIILFLLRLLNQTITLAQSNSYHHFCDNNTKLASADNSLYQSNLKDLLLEFLSNAIIEGQGFWNTTRTTVYGSYLCRDDFGPIFCHYCVYNARKEILWLCPNKTTSAIIWHEDCMLRYSNEDFFGIVRATPFWYVYSVNPTADSRKVKNVDDFTELLVANATMDGSRTLYAANEFSVNDEEKWYGLVQCSRDINSSSCRNCLESLLNTRPEPKDRLGMMLLAPNCLVIRDSYPFFNHNSSSVTTVVSPVPDPAPSPAAPSPPVVSPVPYPAPSPGAPSPLASPGLMPNPGRKKGAERSMIMIFISVAVTLVAALSACCYCLRRRNRNGNFALMAIYVAVTLVAALSACCYCLRRRNRNDGQQITTDLVLHNHHEFEDSLKADLPMMPLSIIKQCTNDFSDEFKLGRGGFGSVYKTWRLWNEGRALVVMDQILETSGTPNEVVKCINIGLLCVQEDAADRPSMPNIALMLSSDMVNLPNPKKPAFSVGREVVQQEQLVETFRHCSTNEVTISDFGPR</sequence>